<dbReference type="AlphaFoldDB" id="A0A4P8Y3J2"/>
<keyword evidence="1" id="KW-0472">Membrane</keyword>
<evidence type="ECO:0000313" key="2">
    <source>
        <dbReference type="EMBL" id="QCT07908.1"/>
    </source>
</evidence>
<keyword evidence="1" id="KW-0812">Transmembrane</keyword>
<reference evidence="2 3" key="1">
    <citation type="submission" date="2019-04" db="EMBL/GenBank/DDBJ databases">
        <authorList>
            <person name="Embree M."/>
            <person name="Gaffney J.R."/>
        </authorList>
    </citation>
    <scope>NUCLEOTIDE SEQUENCE [LARGE SCALE GENOMIC DNA]</scope>
    <source>
        <strain evidence="2 3">JE7A12</strain>
    </source>
</reference>
<protein>
    <recommendedName>
        <fullName evidence="4">Stage III sporulation protein AD</fullName>
    </recommendedName>
</protein>
<dbReference type="RefSeq" id="WP_138157882.1">
    <property type="nucleotide sequence ID" value="NZ_CP039381.1"/>
</dbReference>
<sequence>MSEILLVCSVAVVAFVLSIALKNTHPSISLIIIITTSIIVLLYILDYIVDVVDYINLLFKSVNINTEYVTILLKCTGICFLTEFCCDMCKESGCNSLSSQISFAGKVITLVMAIPLFKEVLKISLSLAGVQ</sequence>
<dbReference type="InterPro" id="IPR025664">
    <property type="entry name" value="Spore_III_AC/AD"/>
</dbReference>
<keyword evidence="3" id="KW-1185">Reference proteome</keyword>
<dbReference type="Proteomes" id="UP000301475">
    <property type="component" value="Chromosome"/>
</dbReference>
<evidence type="ECO:0000313" key="3">
    <source>
        <dbReference type="Proteomes" id="UP000301475"/>
    </source>
</evidence>
<proteinExistence type="predicted"/>
<keyword evidence="1" id="KW-1133">Transmembrane helix</keyword>
<gene>
    <name evidence="2" type="ORF">E5Z56_11320</name>
</gene>
<dbReference type="EMBL" id="CP039381">
    <property type="protein sequence ID" value="QCT07908.1"/>
    <property type="molecule type" value="Genomic_DNA"/>
</dbReference>
<dbReference type="Pfam" id="PF06686">
    <property type="entry name" value="SpoIIIAC"/>
    <property type="match status" value="1"/>
</dbReference>
<evidence type="ECO:0008006" key="4">
    <source>
        <dbReference type="Google" id="ProtNLM"/>
    </source>
</evidence>
<name>A0A4P8Y3J2_9FIRM</name>
<dbReference type="OrthoDB" id="1682150at2"/>
<accession>A0A4P8Y3J2</accession>
<evidence type="ECO:0000256" key="1">
    <source>
        <dbReference type="SAM" id="Phobius"/>
    </source>
</evidence>
<dbReference type="KEGG" id="ruj:E5Z56_11320"/>
<feature type="transmembrane region" description="Helical" evidence="1">
    <location>
        <begin position="30"/>
        <end position="49"/>
    </location>
</feature>
<organism evidence="2 3">
    <name type="scientific">Ruminococcus bovis</name>
    <dbReference type="NCBI Taxonomy" id="2564099"/>
    <lineage>
        <taxon>Bacteria</taxon>
        <taxon>Bacillati</taxon>
        <taxon>Bacillota</taxon>
        <taxon>Clostridia</taxon>
        <taxon>Eubacteriales</taxon>
        <taxon>Oscillospiraceae</taxon>
        <taxon>Ruminococcus</taxon>
    </lineage>
</organism>